<evidence type="ECO:0000259" key="6">
    <source>
        <dbReference type="PROSITE" id="PS50977"/>
    </source>
</evidence>
<feature type="DNA-binding region" description="H-T-H motif" evidence="4">
    <location>
        <begin position="75"/>
        <end position="94"/>
    </location>
</feature>
<dbReference type="PROSITE" id="PS50977">
    <property type="entry name" value="HTH_TETR_2"/>
    <property type="match status" value="1"/>
</dbReference>
<evidence type="ECO:0000256" key="2">
    <source>
        <dbReference type="ARBA" id="ARBA00023125"/>
    </source>
</evidence>
<feature type="domain" description="HTH tetR-type" evidence="6">
    <location>
        <begin position="52"/>
        <end position="112"/>
    </location>
</feature>
<sequence>MAAVHARARPAGTEPGPAGTTPKARSMRTNLSLMVETEPSRNRNPYQSTALSLMHNGVLDALHGLLLQRKWSSITMADVASAAGVSRGTIYNEFQSRRGLARSYALRLTDTIVTGMRTAIDEHHGDGYGAMRTVFRDFFDRVDHDPLVQVLRTEDAPNDILRLITVESQFLVDHASGQLSQTFQHSWVNADEYDATVMGQAVVRAALSFLALPPADADEAARGMARLLTPFVEAIGGQRMSETDRH</sequence>
<dbReference type="EMBL" id="AP023343">
    <property type="protein sequence ID" value="BCI87183.1"/>
    <property type="molecule type" value="Genomic_DNA"/>
</dbReference>
<dbReference type="InterPro" id="IPR001647">
    <property type="entry name" value="HTH_TetR"/>
</dbReference>
<evidence type="ECO:0000256" key="1">
    <source>
        <dbReference type="ARBA" id="ARBA00023015"/>
    </source>
</evidence>
<dbReference type="Proteomes" id="UP000516380">
    <property type="component" value="Chromosome"/>
</dbReference>
<dbReference type="PANTHER" id="PTHR30055:SF234">
    <property type="entry name" value="HTH-TYPE TRANSCRIPTIONAL REGULATOR BETI"/>
    <property type="match status" value="1"/>
</dbReference>
<evidence type="ECO:0000256" key="3">
    <source>
        <dbReference type="ARBA" id="ARBA00023163"/>
    </source>
</evidence>
<evidence type="ECO:0000313" key="8">
    <source>
        <dbReference type="Proteomes" id="UP000516380"/>
    </source>
</evidence>
<keyword evidence="2 4" id="KW-0238">DNA-binding</keyword>
<reference evidence="7 8" key="1">
    <citation type="submission" date="2020-07" db="EMBL/GenBank/DDBJ databases">
        <title>Mycobacterium kansasii (former subtype) with zoonotic potential isolated from diseased indoor pet cat, Japan.</title>
        <authorList>
            <person name="Fukano H."/>
            <person name="Terazono T."/>
            <person name="Hoshino Y."/>
        </authorList>
    </citation>
    <scope>NUCLEOTIDE SEQUENCE [LARGE SCALE GENOMIC DNA]</scope>
    <source>
        <strain evidence="7 8">Kuro-I</strain>
    </source>
</reference>
<dbReference type="InterPro" id="IPR009057">
    <property type="entry name" value="Homeodomain-like_sf"/>
</dbReference>
<dbReference type="InterPro" id="IPR050109">
    <property type="entry name" value="HTH-type_TetR-like_transc_reg"/>
</dbReference>
<accession>A0A7G1IA24</accession>
<evidence type="ECO:0000313" key="7">
    <source>
        <dbReference type="EMBL" id="BCI87183.1"/>
    </source>
</evidence>
<dbReference type="SUPFAM" id="SSF46689">
    <property type="entry name" value="Homeodomain-like"/>
    <property type="match status" value="1"/>
</dbReference>
<dbReference type="Gene3D" id="1.10.357.10">
    <property type="entry name" value="Tetracycline Repressor, domain 2"/>
    <property type="match status" value="1"/>
</dbReference>
<dbReference type="GO" id="GO:0003700">
    <property type="term" value="F:DNA-binding transcription factor activity"/>
    <property type="evidence" value="ECO:0007669"/>
    <property type="project" value="TreeGrafter"/>
</dbReference>
<dbReference type="AlphaFoldDB" id="A0A7G1IA24"/>
<feature type="region of interest" description="Disordered" evidence="5">
    <location>
        <begin position="1"/>
        <end position="27"/>
    </location>
</feature>
<proteinExistence type="predicted"/>
<evidence type="ECO:0000256" key="4">
    <source>
        <dbReference type="PROSITE-ProRule" id="PRU00335"/>
    </source>
</evidence>
<evidence type="ECO:0000256" key="5">
    <source>
        <dbReference type="SAM" id="MobiDB-lite"/>
    </source>
</evidence>
<gene>
    <name evidence="7" type="ORF">NIIDMKKI_23890</name>
</gene>
<keyword evidence="8" id="KW-1185">Reference proteome</keyword>
<keyword evidence="3" id="KW-0804">Transcription</keyword>
<dbReference type="Pfam" id="PF00440">
    <property type="entry name" value="TetR_N"/>
    <property type="match status" value="1"/>
</dbReference>
<dbReference type="Pfam" id="PF18556">
    <property type="entry name" value="TetR_C_35"/>
    <property type="match status" value="1"/>
</dbReference>
<dbReference type="GO" id="GO:0000976">
    <property type="term" value="F:transcription cis-regulatory region binding"/>
    <property type="evidence" value="ECO:0007669"/>
    <property type="project" value="TreeGrafter"/>
</dbReference>
<name>A0A7G1IA24_MYCKA</name>
<dbReference type="PRINTS" id="PR00455">
    <property type="entry name" value="HTHTETR"/>
</dbReference>
<dbReference type="PANTHER" id="PTHR30055">
    <property type="entry name" value="HTH-TYPE TRANSCRIPTIONAL REGULATOR RUTR"/>
    <property type="match status" value="1"/>
</dbReference>
<organism evidence="7 8">
    <name type="scientific">Mycobacterium kansasii</name>
    <dbReference type="NCBI Taxonomy" id="1768"/>
    <lineage>
        <taxon>Bacteria</taxon>
        <taxon>Bacillati</taxon>
        <taxon>Actinomycetota</taxon>
        <taxon>Actinomycetes</taxon>
        <taxon>Mycobacteriales</taxon>
        <taxon>Mycobacteriaceae</taxon>
        <taxon>Mycobacterium</taxon>
    </lineage>
</organism>
<protein>
    <submittedName>
        <fullName evidence="7">Putative transcriptional regulator, TetR family protein</fullName>
    </submittedName>
</protein>
<dbReference type="InterPro" id="IPR040611">
    <property type="entry name" value="AlkX_C"/>
</dbReference>
<keyword evidence="1" id="KW-0805">Transcription regulation</keyword>